<keyword evidence="11" id="KW-1185">Reference proteome</keyword>
<evidence type="ECO:0000313" key="11">
    <source>
        <dbReference type="Proteomes" id="UP000785679"/>
    </source>
</evidence>
<dbReference type="GO" id="GO:0005783">
    <property type="term" value="C:endoplasmic reticulum"/>
    <property type="evidence" value="ECO:0007669"/>
    <property type="project" value="TreeGrafter"/>
</dbReference>
<sequence>MLEHGQKFPEEDYEYYCDRCATHVSEHSKHCRRCNRCTVRFDHHWIANYNTFMALIVAYAVQLVYQVVLLFEKFMPLIGREYLWKLVLTDGILCGLLALPVTYLVMYHIWLSINNMTTYQHIQKRREKRELLLAQQRPKSKQMKPTANRMLTSISCGNPSQKMVGSPVSNRHESQHITQGTHQYIAPVPHYPDQVVSVKVDDEEFKFNDGEIPKESLTQAEPDNSPLISKRNDSQLRSAEEQQISLKHKANTHSPMFTREDSRNSLAFLKNLNNPLQTRRESKSAINKKRKNVYASNGEKISSGFGGRELLLGDMSQRGESLSIMSKIKETWIRQVEGEVDADSPRNVSNILQRPKKKRKEDYKSTHQETQAMSVRIPEGRLYISGDIGAKVRQASFEAGHSLNSYDTNQRDHLFQPTGTNNPENTFEMNHDDTLQFDQSVVQEHRK</sequence>
<keyword evidence="4 7" id="KW-1133">Transmembrane helix</keyword>
<feature type="domain" description="Palmitoyltransferase DHHC" evidence="9">
    <location>
        <begin position="11"/>
        <end position="124"/>
    </location>
</feature>
<reference evidence="10" key="1">
    <citation type="submission" date="2019-06" db="EMBL/GenBank/DDBJ databases">
        <authorList>
            <person name="Zheng W."/>
        </authorList>
    </citation>
    <scope>NUCLEOTIDE SEQUENCE</scope>
    <source>
        <strain evidence="10">QDHG01</strain>
    </source>
</reference>
<comment type="domain">
    <text evidence="7">The DHHC domain is required for palmitoyltransferase activity.</text>
</comment>
<protein>
    <recommendedName>
        <fullName evidence="7">Palmitoyltransferase</fullName>
        <ecNumber evidence="7">2.3.1.225</ecNumber>
    </recommendedName>
</protein>
<evidence type="ECO:0000313" key="10">
    <source>
        <dbReference type="EMBL" id="TNV87628.1"/>
    </source>
</evidence>
<comment type="similarity">
    <text evidence="7">Belongs to the DHHC palmitoyltransferase family.</text>
</comment>
<keyword evidence="3 7" id="KW-0812">Transmembrane</keyword>
<comment type="subcellular location">
    <subcellularLocation>
        <location evidence="1">Membrane</location>
        <topology evidence="1">Multi-pass membrane protein</topology>
    </subcellularLocation>
</comment>
<feature type="transmembrane region" description="Helical" evidence="7">
    <location>
        <begin position="83"/>
        <end position="110"/>
    </location>
</feature>
<comment type="catalytic activity">
    <reaction evidence="7">
        <text>L-cysteinyl-[protein] + hexadecanoyl-CoA = S-hexadecanoyl-L-cysteinyl-[protein] + CoA</text>
        <dbReference type="Rhea" id="RHEA:36683"/>
        <dbReference type="Rhea" id="RHEA-COMP:10131"/>
        <dbReference type="Rhea" id="RHEA-COMP:11032"/>
        <dbReference type="ChEBI" id="CHEBI:29950"/>
        <dbReference type="ChEBI" id="CHEBI:57287"/>
        <dbReference type="ChEBI" id="CHEBI:57379"/>
        <dbReference type="ChEBI" id="CHEBI:74151"/>
        <dbReference type="EC" id="2.3.1.225"/>
    </reaction>
</comment>
<dbReference type="GO" id="GO:0016020">
    <property type="term" value="C:membrane"/>
    <property type="evidence" value="ECO:0007669"/>
    <property type="project" value="UniProtKB-SubCell"/>
</dbReference>
<evidence type="ECO:0000256" key="6">
    <source>
        <dbReference type="ARBA" id="ARBA00023315"/>
    </source>
</evidence>
<evidence type="ECO:0000256" key="8">
    <source>
        <dbReference type="SAM" id="MobiDB-lite"/>
    </source>
</evidence>
<gene>
    <name evidence="10" type="ORF">FGO68_gene10548</name>
</gene>
<dbReference type="EMBL" id="RRYP01000308">
    <property type="protein sequence ID" value="TNV87628.1"/>
    <property type="molecule type" value="Genomic_DNA"/>
</dbReference>
<name>A0A8J8P627_HALGN</name>
<dbReference type="GO" id="GO:0006612">
    <property type="term" value="P:protein targeting to membrane"/>
    <property type="evidence" value="ECO:0007669"/>
    <property type="project" value="TreeGrafter"/>
</dbReference>
<dbReference type="PANTHER" id="PTHR22883:SF203">
    <property type="entry name" value="PALMITOYLTRANSFERASE"/>
    <property type="match status" value="1"/>
</dbReference>
<dbReference type="EC" id="2.3.1.225" evidence="7"/>
<dbReference type="GO" id="GO:0019706">
    <property type="term" value="F:protein-cysteine S-palmitoyltransferase activity"/>
    <property type="evidence" value="ECO:0007669"/>
    <property type="project" value="UniProtKB-EC"/>
</dbReference>
<dbReference type="AlphaFoldDB" id="A0A8J8P627"/>
<proteinExistence type="inferred from homology"/>
<evidence type="ECO:0000256" key="5">
    <source>
        <dbReference type="ARBA" id="ARBA00023136"/>
    </source>
</evidence>
<keyword evidence="2 7" id="KW-0808">Transferase</keyword>
<keyword evidence="5 7" id="KW-0472">Membrane</keyword>
<dbReference type="PROSITE" id="PS50216">
    <property type="entry name" value="DHHC"/>
    <property type="match status" value="1"/>
</dbReference>
<dbReference type="InterPro" id="IPR039859">
    <property type="entry name" value="PFA4/ZDH16/20/ERF2-like"/>
</dbReference>
<evidence type="ECO:0000256" key="3">
    <source>
        <dbReference type="ARBA" id="ARBA00022692"/>
    </source>
</evidence>
<feature type="compositionally biased region" description="Basic and acidic residues" evidence="8">
    <location>
        <begin position="230"/>
        <end position="240"/>
    </location>
</feature>
<feature type="transmembrane region" description="Helical" evidence="7">
    <location>
        <begin position="52"/>
        <end position="71"/>
    </location>
</feature>
<dbReference type="Pfam" id="PF01529">
    <property type="entry name" value="DHHC"/>
    <property type="match status" value="1"/>
</dbReference>
<evidence type="ECO:0000256" key="1">
    <source>
        <dbReference type="ARBA" id="ARBA00004141"/>
    </source>
</evidence>
<evidence type="ECO:0000256" key="4">
    <source>
        <dbReference type="ARBA" id="ARBA00022989"/>
    </source>
</evidence>
<evidence type="ECO:0000256" key="7">
    <source>
        <dbReference type="RuleBase" id="RU079119"/>
    </source>
</evidence>
<dbReference type="PANTHER" id="PTHR22883">
    <property type="entry name" value="ZINC FINGER DHHC DOMAIN CONTAINING PROTEIN"/>
    <property type="match status" value="1"/>
</dbReference>
<keyword evidence="6 7" id="KW-0012">Acyltransferase</keyword>
<dbReference type="Proteomes" id="UP000785679">
    <property type="component" value="Unassembled WGS sequence"/>
</dbReference>
<accession>A0A8J8P627</accession>
<dbReference type="GO" id="GO:0005794">
    <property type="term" value="C:Golgi apparatus"/>
    <property type="evidence" value="ECO:0007669"/>
    <property type="project" value="TreeGrafter"/>
</dbReference>
<dbReference type="InterPro" id="IPR001594">
    <property type="entry name" value="Palmitoyltrfase_DHHC"/>
</dbReference>
<feature type="region of interest" description="Disordered" evidence="8">
    <location>
        <begin position="209"/>
        <end position="240"/>
    </location>
</feature>
<comment type="caution">
    <text evidence="10">The sequence shown here is derived from an EMBL/GenBank/DDBJ whole genome shotgun (WGS) entry which is preliminary data.</text>
</comment>
<organism evidence="10 11">
    <name type="scientific">Halteria grandinella</name>
    <dbReference type="NCBI Taxonomy" id="5974"/>
    <lineage>
        <taxon>Eukaryota</taxon>
        <taxon>Sar</taxon>
        <taxon>Alveolata</taxon>
        <taxon>Ciliophora</taxon>
        <taxon>Intramacronucleata</taxon>
        <taxon>Spirotrichea</taxon>
        <taxon>Stichotrichia</taxon>
        <taxon>Sporadotrichida</taxon>
        <taxon>Halteriidae</taxon>
        <taxon>Halteria</taxon>
    </lineage>
</organism>
<evidence type="ECO:0000259" key="9">
    <source>
        <dbReference type="Pfam" id="PF01529"/>
    </source>
</evidence>
<evidence type="ECO:0000256" key="2">
    <source>
        <dbReference type="ARBA" id="ARBA00022679"/>
    </source>
</evidence>